<dbReference type="CDD" id="cd08438">
    <property type="entry name" value="PBP2_CidR"/>
    <property type="match status" value="1"/>
</dbReference>
<organism evidence="6 7">
    <name type="scientific">Nitrospirillum amazonense</name>
    <dbReference type="NCBI Taxonomy" id="28077"/>
    <lineage>
        <taxon>Bacteria</taxon>
        <taxon>Pseudomonadati</taxon>
        <taxon>Pseudomonadota</taxon>
        <taxon>Alphaproteobacteria</taxon>
        <taxon>Rhodospirillales</taxon>
        <taxon>Azospirillaceae</taxon>
        <taxon>Nitrospirillum</taxon>
    </lineage>
</organism>
<dbReference type="InterPro" id="IPR005119">
    <property type="entry name" value="LysR_subst-bd"/>
</dbReference>
<evidence type="ECO:0000313" key="6">
    <source>
        <dbReference type="EMBL" id="TWB39547.1"/>
    </source>
</evidence>
<gene>
    <name evidence="6" type="ORF">FBZ90_11011</name>
</gene>
<evidence type="ECO:0000313" key="7">
    <source>
        <dbReference type="Proteomes" id="UP000315751"/>
    </source>
</evidence>
<keyword evidence="2" id="KW-0805">Transcription regulation</keyword>
<dbReference type="InterPro" id="IPR000847">
    <property type="entry name" value="LysR_HTH_N"/>
</dbReference>
<evidence type="ECO:0000259" key="5">
    <source>
        <dbReference type="PROSITE" id="PS50931"/>
    </source>
</evidence>
<dbReference type="Gene3D" id="3.40.190.290">
    <property type="match status" value="1"/>
</dbReference>
<keyword evidence="3 6" id="KW-0238">DNA-binding</keyword>
<evidence type="ECO:0000256" key="1">
    <source>
        <dbReference type="ARBA" id="ARBA00009437"/>
    </source>
</evidence>
<reference evidence="6 7" key="1">
    <citation type="submission" date="2019-06" db="EMBL/GenBank/DDBJ databases">
        <title>Genomic Encyclopedia of Type Strains, Phase IV (KMG-V): Genome sequencing to study the core and pangenomes of soil and plant-associated prokaryotes.</title>
        <authorList>
            <person name="Whitman W."/>
        </authorList>
    </citation>
    <scope>NUCLEOTIDE SEQUENCE [LARGE SCALE GENOMIC DNA]</scope>
    <source>
        <strain evidence="6 7">BR 11622</strain>
    </source>
</reference>
<protein>
    <submittedName>
        <fullName evidence="6">DNA-binding transcriptional LysR family regulator</fullName>
    </submittedName>
</protein>
<evidence type="ECO:0000256" key="3">
    <source>
        <dbReference type="ARBA" id="ARBA00023125"/>
    </source>
</evidence>
<proteinExistence type="inferred from homology"/>
<keyword evidence="7" id="KW-1185">Reference proteome</keyword>
<dbReference type="GO" id="GO:0005829">
    <property type="term" value="C:cytosol"/>
    <property type="evidence" value="ECO:0007669"/>
    <property type="project" value="TreeGrafter"/>
</dbReference>
<feature type="domain" description="HTH lysR-type" evidence="5">
    <location>
        <begin position="1"/>
        <end position="58"/>
    </location>
</feature>
<evidence type="ECO:0000256" key="2">
    <source>
        <dbReference type="ARBA" id="ARBA00023015"/>
    </source>
</evidence>
<dbReference type="PRINTS" id="PR00039">
    <property type="entry name" value="HTHLYSR"/>
</dbReference>
<dbReference type="PROSITE" id="PS50931">
    <property type="entry name" value="HTH_LYSR"/>
    <property type="match status" value="1"/>
</dbReference>
<dbReference type="Proteomes" id="UP000315751">
    <property type="component" value="Unassembled WGS sequence"/>
</dbReference>
<dbReference type="FunFam" id="1.10.10.10:FF:000001">
    <property type="entry name" value="LysR family transcriptional regulator"/>
    <property type="match status" value="1"/>
</dbReference>
<evidence type="ECO:0000256" key="4">
    <source>
        <dbReference type="ARBA" id="ARBA00023163"/>
    </source>
</evidence>
<dbReference type="PANTHER" id="PTHR30419:SF8">
    <property type="entry name" value="NITROGEN ASSIMILATION TRANSCRIPTIONAL ACTIVATOR-RELATED"/>
    <property type="match status" value="1"/>
</dbReference>
<name>A0A560GZS7_9PROT</name>
<dbReference type="Pfam" id="PF03466">
    <property type="entry name" value="LysR_substrate"/>
    <property type="match status" value="1"/>
</dbReference>
<sequence>MELRNLRVFVEVVRQGGFSNAAKTVFATQSTVSKAVKQLEEEIGAPLLERLGHRVRLTDLGEAVYPRAVRLLADRADLLSELDELRGLKRGTLRLGLPPVASSSIFAPLLVRYRRLYPGIDVRLIEHGGDELMERVRSGDLDLAASLRPETDDLEWQDVKREPLVAVLAADHPLAQASSTDIAALRDVPFILFAEGFAINRLIGNACRRRGVEPVVAARSSQVDFLMELAAAGLGVAFLPRVLAEHRPHTRIRALLLTEPETEWRLTMIWRQGGYLPHAARAWLDMARQPSD</sequence>
<accession>A0A560GZS7</accession>
<dbReference type="PANTHER" id="PTHR30419">
    <property type="entry name" value="HTH-TYPE TRANSCRIPTIONAL REGULATOR YBHD"/>
    <property type="match status" value="1"/>
</dbReference>
<keyword evidence="4" id="KW-0804">Transcription</keyword>
<dbReference type="GO" id="GO:0003677">
    <property type="term" value="F:DNA binding"/>
    <property type="evidence" value="ECO:0007669"/>
    <property type="project" value="UniProtKB-KW"/>
</dbReference>
<dbReference type="Pfam" id="PF00126">
    <property type="entry name" value="HTH_1"/>
    <property type="match status" value="1"/>
</dbReference>
<dbReference type="InterPro" id="IPR036390">
    <property type="entry name" value="WH_DNA-bd_sf"/>
</dbReference>
<dbReference type="InterPro" id="IPR050950">
    <property type="entry name" value="HTH-type_LysR_regulators"/>
</dbReference>
<dbReference type="SUPFAM" id="SSF46785">
    <property type="entry name" value="Winged helix' DNA-binding domain"/>
    <property type="match status" value="1"/>
</dbReference>
<dbReference type="OrthoDB" id="9811588at2"/>
<comment type="caution">
    <text evidence="6">The sequence shown here is derived from an EMBL/GenBank/DDBJ whole genome shotgun (WGS) entry which is preliminary data.</text>
</comment>
<dbReference type="EMBL" id="VITR01000010">
    <property type="protein sequence ID" value="TWB39547.1"/>
    <property type="molecule type" value="Genomic_DNA"/>
</dbReference>
<dbReference type="Gene3D" id="1.10.10.10">
    <property type="entry name" value="Winged helix-like DNA-binding domain superfamily/Winged helix DNA-binding domain"/>
    <property type="match status" value="1"/>
</dbReference>
<dbReference type="SUPFAM" id="SSF53850">
    <property type="entry name" value="Periplasmic binding protein-like II"/>
    <property type="match status" value="1"/>
</dbReference>
<dbReference type="RefSeq" id="WP_145733902.1">
    <property type="nucleotide sequence ID" value="NZ_VITR01000010.1"/>
</dbReference>
<dbReference type="GO" id="GO:0003700">
    <property type="term" value="F:DNA-binding transcription factor activity"/>
    <property type="evidence" value="ECO:0007669"/>
    <property type="project" value="InterPro"/>
</dbReference>
<dbReference type="InterPro" id="IPR036388">
    <property type="entry name" value="WH-like_DNA-bd_sf"/>
</dbReference>
<dbReference type="AlphaFoldDB" id="A0A560GZS7"/>
<comment type="similarity">
    <text evidence="1">Belongs to the LysR transcriptional regulatory family.</text>
</comment>